<gene>
    <name evidence="1" type="ordered locus">Metin_0328</name>
</gene>
<dbReference type="STRING" id="573063.Metin_0328"/>
<organism evidence="1 2">
    <name type="scientific">Methanocaldococcus infernus (strain DSM 11812 / JCM 15783 / ME)</name>
    <dbReference type="NCBI Taxonomy" id="573063"/>
    <lineage>
        <taxon>Archaea</taxon>
        <taxon>Methanobacteriati</taxon>
        <taxon>Methanobacteriota</taxon>
        <taxon>Methanomada group</taxon>
        <taxon>Methanococci</taxon>
        <taxon>Methanococcales</taxon>
        <taxon>Methanocaldococcaceae</taxon>
        <taxon>Methanocaldococcus</taxon>
    </lineage>
</organism>
<dbReference type="HOGENOM" id="CLU_1891440_0_0_2"/>
<dbReference type="KEGG" id="mif:Metin_0328"/>
<accession>D5VQZ5</accession>
<name>D5VQZ5_METIM</name>
<dbReference type="AlphaFoldDB" id="D5VQZ5"/>
<dbReference type="EMBL" id="CP002009">
    <property type="protein sequence ID" value="ADG12998.1"/>
    <property type="molecule type" value="Genomic_DNA"/>
</dbReference>
<evidence type="ECO:0000313" key="1">
    <source>
        <dbReference type="EMBL" id="ADG12998.1"/>
    </source>
</evidence>
<dbReference type="GeneID" id="9131330"/>
<reference evidence="1" key="1">
    <citation type="submission" date="2010-04" db="EMBL/GenBank/DDBJ databases">
        <title>Complete sequence of Methanocaldococcus infernus ME.</title>
        <authorList>
            <consortium name="US DOE Joint Genome Institute"/>
            <person name="Lucas S."/>
            <person name="Copeland A."/>
            <person name="Lapidus A."/>
            <person name="Cheng J.-F."/>
            <person name="Bruce D."/>
            <person name="Goodwin L."/>
            <person name="Pitluck S."/>
            <person name="Munk A.C."/>
            <person name="Detter J.C."/>
            <person name="Han C."/>
            <person name="Tapia R."/>
            <person name="Land M."/>
            <person name="Hauser L."/>
            <person name="Kyrpides N."/>
            <person name="Mikhailova N."/>
            <person name="Sieprawska-Lupa M."/>
            <person name="Whitman W.B."/>
            <person name="Woyke T."/>
        </authorList>
    </citation>
    <scope>NUCLEOTIDE SEQUENCE [LARGE SCALE GENOMIC DNA]</scope>
    <source>
        <strain evidence="1">ME</strain>
    </source>
</reference>
<sequence>MEEAKISLPLSGKLGSLWLEGKVKMYKVDDLKEILDIVSKNDKYIIFPLLEKEEVDLNCENLIEGSNFICNEKPILEEELSDAETLLKAINLIITLETLVDGIIVLSSNEEKLKIFTENILKYVVPKNIIWILI</sequence>
<dbReference type="Proteomes" id="UP000002061">
    <property type="component" value="Chromosome"/>
</dbReference>
<protein>
    <submittedName>
        <fullName evidence="1">Uncharacterized protein</fullName>
    </submittedName>
</protein>
<keyword evidence="2" id="KW-1185">Reference proteome</keyword>
<dbReference type="RefSeq" id="WP_013099744.1">
    <property type="nucleotide sequence ID" value="NC_014122.1"/>
</dbReference>
<proteinExistence type="predicted"/>
<evidence type="ECO:0000313" key="2">
    <source>
        <dbReference type="Proteomes" id="UP000002061"/>
    </source>
</evidence>